<feature type="non-terminal residue" evidence="1">
    <location>
        <position position="1"/>
    </location>
</feature>
<protein>
    <submittedName>
        <fullName evidence="1">Uncharacterized protein</fullName>
    </submittedName>
</protein>
<evidence type="ECO:0000313" key="1">
    <source>
        <dbReference type="EMBL" id="KKL75671.1"/>
    </source>
</evidence>
<dbReference type="EMBL" id="LAZR01024283">
    <property type="protein sequence ID" value="KKL75671.1"/>
    <property type="molecule type" value="Genomic_DNA"/>
</dbReference>
<accession>A0A0F9FB00</accession>
<proteinExistence type="predicted"/>
<gene>
    <name evidence="1" type="ORF">LCGC14_2052570</name>
</gene>
<dbReference type="AlphaFoldDB" id="A0A0F9FB00"/>
<reference evidence="1" key="1">
    <citation type="journal article" date="2015" name="Nature">
        <title>Complex archaea that bridge the gap between prokaryotes and eukaryotes.</title>
        <authorList>
            <person name="Spang A."/>
            <person name="Saw J.H."/>
            <person name="Jorgensen S.L."/>
            <person name="Zaremba-Niedzwiedzka K."/>
            <person name="Martijn J."/>
            <person name="Lind A.E."/>
            <person name="van Eijk R."/>
            <person name="Schleper C."/>
            <person name="Guy L."/>
            <person name="Ettema T.J."/>
        </authorList>
    </citation>
    <scope>NUCLEOTIDE SEQUENCE</scope>
</reference>
<organism evidence="1">
    <name type="scientific">marine sediment metagenome</name>
    <dbReference type="NCBI Taxonomy" id="412755"/>
    <lineage>
        <taxon>unclassified sequences</taxon>
        <taxon>metagenomes</taxon>
        <taxon>ecological metagenomes</taxon>
    </lineage>
</organism>
<comment type="caution">
    <text evidence="1">The sequence shown here is derived from an EMBL/GenBank/DDBJ whole genome shotgun (WGS) entry which is preliminary data.</text>
</comment>
<sequence>LSGVITNNGILNNVNVTGTLTNNATLDWVIDPTSYWQTTRRIGLGISPRTGIHIDGLPGFRISKPSNENAAIQLYFRSGANYSGFALLRDGDAASDDFHLNWDATEGAATRTDFSIQDTTGQIVLGGSQADILIADAIRKVIILNNGIHVQTTTENASLILNAGTGGAAGNQVSFVDFKINDVLKGNIAVNEANSGQPLEINSAVTNHVVMVNGGGFVGINSGVAVAPPASLYVVWDGNTGGGTYPRGIVSVAHDATVHSAHITGRKARGTLASPTQVLANDYIAGFTAEAHDNAVSWNRVGYMAFRAVDNEADNTLLTFAINIATVETEVVEIRTDGNIWNFMHAIGDGAAITADRWLDVDGSLSNAGENWGIVSTPSLGADNRDIRGAFFRADVDAALTATTSMGVHIENPLLGGGAAITTAYGLYIANITNGATDYAIYTNAGLVHLGDHVLINTISDLGQLHVDQSSVSGAIPVIVADQADLSEEFIDFRTTVGVGYPIDTAALGSYYGKARVAVNGTFKYVGLYDS</sequence>
<name>A0A0F9FB00_9ZZZZ</name>